<evidence type="ECO:0008006" key="4">
    <source>
        <dbReference type="Google" id="ProtNLM"/>
    </source>
</evidence>
<dbReference type="Proteomes" id="UP000321440">
    <property type="component" value="Unassembled WGS sequence"/>
</dbReference>
<feature type="transmembrane region" description="Helical" evidence="1">
    <location>
        <begin position="64"/>
        <end position="83"/>
    </location>
</feature>
<keyword evidence="1" id="KW-1133">Transmembrane helix</keyword>
<sequence length="202" mass="23768">MTLSTQFITMLTMVFAGILSVGSFDTYKRLLRPQVYWQQYAIDILFFLTMGSVVYYLLFLANGGILRFYLVIAFLLGVSAYYALFQSLFLKMLEVTIRIIVNLYNFITNLVNLLLVKPIVWILLLSFSIIVAIGRFLLKLLQLLIKVLFAIISPFVPRIVKKYLNSFVHTCDNEIRRWWKILRSWWENRRKTSVEKKGNEDE</sequence>
<evidence type="ECO:0000313" key="3">
    <source>
        <dbReference type="Proteomes" id="UP000321440"/>
    </source>
</evidence>
<dbReference type="InterPro" id="IPR019074">
    <property type="entry name" value="YabQ"/>
</dbReference>
<keyword evidence="1" id="KW-0812">Transmembrane</keyword>
<keyword evidence="3" id="KW-1185">Reference proteome</keyword>
<organism evidence="2 3">
    <name type="scientific">Alkalibacillus haloalkaliphilus</name>
    <dbReference type="NCBI Taxonomy" id="94136"/>
    <lineage>
        <taxon>Bacteria</taxon>
        <taxon>Bacillati</taxon>
        <taxon>Bacillota</taxon>
        <taxon>Bacilli</taxon>
        <taxon>Bacillales</taxon>
        <taxon>Bacillaceae</taxon>
        <taxon>Alkalibacillus</taxon>
    </lineage>
</organism>
<comment type="caution">
    <text evidence="2">The sequence shown here is derived from an EMBL/GenBank/DDBJ whole genome shotgun (WGS) entry which is preliminary data.</text>
</comment>
<accession>A0A511W3Y1</accession>
<name>A0A511W3Y1_9BACI</name>
<evidence type="ECO:0000313" key="2">
    <source>
        <dbReference type="EMBL" id="GEN44743.1"/>
    </source>
</evidence>
<dbReference type="NCBIfam" id="TIGR02893">
    <property type="entry name" value="spore_yabQ"/>
    <property type="match status" value="1"/>
</dbReference>
<dbReference type="Pfam" id="PF09578">
    <property type="entry name" value="Spore_YabQ"/>
    <property type="match status" value="1"/>
</dbReference>
<dbReference type="AlphaFoldDB" id="A0A511W3Y1"/>
<dbReference type="RefSeq" id="WP_146814046.1">
    <property type="nucleotide sequence ID" value="NZ_BJYA01000001.1"/>
</dbReference>
<feature type="transmembrane region" description="Helical" evidence="1">
    <location>
        <begin position="119"/>
        <end position="138"/>
    </location>
</feature>
<proteinExistence type="predicted"/>
<feature type="transmembrane region" description="Helical" evidence="1">
    <location>
        <begin position="95"/>
        <end position="113"/>
    </location>
</feature>
<feature type="transmembrane region" description="Helical" evidence="1">
    <location>
        <begin position="39"/>
        <end position="58"/>
    </location>
</feature>
<dbReference type="EMBL" id="BJYA01000001">
    <property type="protein sequence ID" value="GEN44743.1"/>
    <property type="molecule type" value="Genomic_DNA"/>
</dbReference>
<reference evidence="2 3" key="1">
    <citation type="submission" date="2019-07" db="EMBL/GenBank/DDBJ databases">
        <title>Whole genome shotgun sequence of Alkalibacillus haloalkaliphilus NBRC 103110.</title>
        <authorList>
            <person name="Hosoyama A."/>
            <person name="Uohara A."/>
            <person name="Ohji S."/>
            <person name="Ichikawa N."/>
        </authorList>
    </citation>
    <scope>NUCLEOTIDE SEQUENCE [LARGE SCALE GENOMIC DNA]</scope>
    <source>
        <strain evidence="2 3">NBRC 103110</strain>
    </source>
</reference>
<dbReference type="OrthoDB" id="1653819at2"/>
<feature type="transmembrane region" description="Helical" evidence="1">
    <location>
        <begin position="6"/>
        <end position="27"/>
    </location>
</feature>
<protein>
    <recommendedName>
        <fullName evidence="4">Spore cortex biosynthesis protein YabQ</fullName>
    </recommendedName>
</protein>
<evidence type="ECO:0000256" key="1">
    <source>
        <dbReference type="SAM" id="Phobius"/>
    </source>
</evidence>
<keyword evidence="1" id="KW-0472">Membrane</keyword>
<gene>
    <name evidence="2" type="ORF">AHA02nite_05190</name>
</gene>